<feature type="chain" id="PRO_5044957099" description="Arabinogalactan endo-beta-1,4-galactanase" evidence="6">
    <location>
        <begin position="22"/>
        <end position="423"/>
    </location>
</feature>
<evidence type="ECO:0000256" key="5">
    <source>
        <dbReference type="ARBA" id="ARBA00023295"/>
    </source>
</evidence>
<dbReference type="Pfam" id="PF07745">
    <property type="entry name" value="Glyco_hydro_53"/>
    <property type="match status" value="1"/>
</dbReference>
<dbReference type="InterPro" id="IPR011683">
    <property type="entry name" value="Glyco_hydro_53"/>
</dbReference>
<proteinExistence type="inferred from homology"/>
<comment type="similarity">
    <text evidence="2 6">Belongs to the glycosyl hydrolase 53 family.</text>
</comment>
<evidence type="ECO:0000256" key="1">
    <source>
        <dbReference type="ARBA" id="ARBA00001695"/>
    </source>
</evidence>
<dbReference type="GeneID" id="82156854"/>
<sequence length="423" mass="48495">MNKNIRNILATALLIVGNAVAVSAQNKYVGGDISLLPTNETWGARYLDKDGRAIDDLLSFFKQEGGMNAMRVRLFVAPEKYNGSDKDANACQDLEYVKALGKRIKDAVLDFMLDFHYSDTWADPAKQWTPADWAQLSDDELQTKIYEYTKECLTTLKEAGAEPDMIQTGNEISYGMLWGPYQADESQLKKCYTNSPAANWTRFTNLLKQAGKACREVCPQAKIILHTERATQVNVLTNFYDMMKQAGVDYDIIGLSYYPIWHSTIATLETAIRTLETKYADKQIMVVELGCPYSWLPSDKEYTPAYDATEAGQQQFTSDLITMLNRHTGVTGLFWWWMEYNAYPWETTHRNNWWYAPLFNSNTGKAMPAFYEMKNFSPNTANIQQLSYTSRPDDWYTFDGMRLSKKPIKRGYYINNKMKVAVK</sequence>
<dbReference type="InterPro" id="IPR017853">
    <property type="entry name" value="GH"/>
</dbReference>
<reference evidence="7 8" key="1">
    <citation type="submission" date="2020-05" db="EMBL/GenBank/DDBJ databases">
        <title>Distinct polysaccharide utilization as determinants for interspecies competition between intestinal Prevotella spp.</title>
        <authorList>
            <person name="Galvez E.J.C."/>
            <person name="Iljazovic A."/>
            <person name="Strowig T."/>
        </authorList>
    </citation>
    <scope>NUCLEOTIDE SEQUENCE [LARGE SCALE GENOMIC DNA]</scope>
    <source>
        <strain evidence="7 8">PROD</strain>
    </source>
</reference>
<comment type="catalytic activity">
    <reaction evidence="1 6">
        <text>The enzyme specifically hydrolyzes (1-&gt;4)-beta-D-galactosidic linkages in type I arabinogalactans.</text>
        <dbReference type="EC" id="3.2.1.89"/>
    </reaction>
</comment>
<keyword evidence="6" id="KW-0732">Signal</keyword>
<evidence type="ECO:0000256" key="3">
    <source>
        <dbReference type="ARBA" id="ARBA00012556"/>
    </source>
</evidence>
<name>A0ABX2AUP9_9BACT</name>
<dbReference type="PANTHER" id="PTHR34983:SF1">
    <property type="entry name" value="ARABINOGALACTAN ENDO-BETA-1,4-GALACTANASE A"/>
    <property type="match status" value="1"/>
</dbReference>
<keyword evidence="8" id="KW-1185">Reference proteome</keyword>
<dbReference type="PANTHER" id="PTHR34983">
    <property type="entry name" value="ARABINOGALACTAN ENDO-BETA-1,4-GALACTANASE A"/>
    <property type="match status" value="1"/>
</dbReference>
<dbReference type="Proteomes" id="UP001193734">
    <property type="component" value="Unassembled WGS sequence"/>
</dbReference>
<keyword evidence="5 6" id="KW-0326">Glycosidase</keyword>
<organism evidence="7 8">
    <name type="scientific">Xylanibacter rodentium</name>
    <dbReference type="NCBI Taxonomy" id="2736289"/>
    <lineage>
        <taxon>Bacteria</taxon>
        <taxon>Pseudomonadati</taxon>
        <taxon>Bacteroidota</taxon>
        <taxon>Bacteroidia</taxon>
        <taxon>Bacteroidales</taxon>
        <taxon>Prevotellaceae</taxon>
        <taxon>Xylanibacter</taxon>
    </lineage>
</organism>
<evidence type="ECO:0000256" key="2">
    <source>
        <dbReference type="ARBA" id="ARBA00010687"/>
    </source>
</evidence>
<dbReference type="Gene3D" id="3.20.20.80">
    <property type="entry name" value="Glycosidases"/>
    <property type="match status" value="1"/>
</dbReference>
<feature type="signal peptide" evidence="6">
    <location>
        <begin position="1"/>
        <end position="21"/>
    </location>
</feature>
<evidence type="ECO:0000256" key="4">
    <source>
        <dbReference type="ARBA" id="ARBA00022801"/>
    </source>
</evidence>
<evidence type="ECO:0000313" key="8">
    <source>
        <dbReference type="Proteomes" id="UP001193734"/>
    </source>
</evidence>
<gene>
    <name evidence="7" type="ORF">HPS55_03655</name>
</gene>
<comment type="caution">
    <text evidence="7">The sequence shown here is derived from an EMBL/GenBank/DDBJ whole genome shotgun (WGS) entry which is preliminary data.</text>
</comment>
<accession>A0ABX2AUP9</accession>
<dbReference type="EC" id="3.2.1.89" evidence="3 6"/>
<evidence type="ECO:0000256" key="6">
    <source>
        <dbReference type="RuleBase" id="RU361192"/>
    </source>
</evidence>
<dbReference type="RefSeq" id="WP_172176476.1">
    <property type="nucleotide sequence ID" value="NZ_CASGIA010000006.1"/>
</dbReference>
<protein>
    <recommendedName>
        <fullName evidence="3 6">Arabinogalactan endo-beta-1,4-galactanase</fullName>
        <ecNumber evidence="3 6">3.2.1.89</ecNumber>
    </recommendedName>
</protein>
<dbReference type="EMBL" id="JABKKE010000004">
    <property type="protein sequence ID" value="NPE13428.1"/>
    <property type="molecule type" value="Genomic_DNA"/>
</dbReference>
<keyword evidence="4 6" id="KW-0378">Hydrolase</keyword>
<evidence type="ECO:0000313" key="7">
    <source>
        <dbReference type="EMBL" id="NPE13428.1"/>
    </source>
</evidence>
<dbReference type="SUPFAM" id="SSF51445">
    <property type="entry name" value="(Trans)glycosidases"/>
    <property type="match status" value="1"/>
</dbReference>